<dbReference type="Pfam" id="PF13561">
    <property type="entry name" value="adh_short_C2"/>
    <property type="match status" value="1"/>
</dbReference>
<dbReference type="PANTHER" id="PTHR43943:SF2">
    <property type="entry name" value="DEHYDROGENASE_REDUCTASE 4"/>
    <property type="match status" value="1"/>
</dbReference>
<dbReference type="PANTHER" id="PTHR43943">
    <property type="entry name" value="DEHYDROGENASE/REDUCTASE (SDR FAMILY) MEMBER 4"/>
    <property type="match status" value="1"/>
</dbReference>
<name>A0A2J7QXC6_9NEOP</name>
<dbReference type="FunCoup" id="A0A2J7QXC6">
    <property type="interactions" value="595"/>
</dbReference>
<dbReference type="InterPro" id="IPR002347">
    <property type="entry name" value="SDR_fam"/>
</dbReference>
<keyword evidence="2" id="KW-0560">Oxidoreductase</keyword>
<accession>A0A2J7QXC6</accession>
<dbReference type="NCBIfam" id="NF005559">
    <property type="entry name" value="PRK07231.1"/>
    <property type="match status" value="1"/>
</dbReference>
<dbReference type="STRING" id="105785.A0A2J7QXC6"/>
<comment type="caution">
    <text evidence="3">The sequence shown here is derived from an EMBL/GenBank/DDBJ whole genome shotgun (WGS) entry which is preliminary data.</text>
</comment>
<evidence type="ECO:0000313" key="3">
    <source>
        <dbReference type="EMBL" id="PNF33231.1"/>
    </source>
</evidence>
<keyword evidence="4" id="KW-1185">Reference proteome</keyword>
<reference evidence="3 4" key="1">
    <citation type="submission" date="2017-12" db="EMBL/GenBank/DDBJ databases">
        <title>Hemimetabolous genomes reveal molecular basis of termite eusociality.</title>
        <authorList>
            <person name="Harrison M.C."/>
            <person name="Jongepier E."/>
            <person name="Robertson H.M."/>
            <person name="Arning N."/>
            <person name="Bitard-Feildel T."/>
            <person name="Chao H."/>
            <person name="Childers C.P."/>
            <person name="Dinh H."/>
            <person name="Doddapaneni H."/>
            <person name="Dugan S."/>
            <person name="Gowin J."/>
            <person name="Greiner C."/>
            <person name="Han Y."/>
            <person name="Hu H."/>
            <person name="Hughes D.S.T."/>
            <person name="Huylmans A.-K."/>
            <person name="Kemena C."/>
            <person name="Kremer L.P.M."/>
            <person name="Lee S.L."/>
            <person name="Lopez-Ezquerra A."/>
            <person name="Mallet L."/>
            <person name="Monroy-Kuhn J.M."/>
            <person name="Moser A."/>
            <person name="Murali S.C."/>
            <person name="Muzny D.M."/>
            <person name="Otani S."/>
            <person name="Piulachs M.-D."/>
            <person name="Poelchau M."/>
            <person name="Qu J."/>
            <person name="Schaub F."/>
            <person name="Wada-Katsumata A."/>
            <person name="Worley K.C."/>
            <person name="Xie Q."/>
            <person name="Ylla G."/>
            <person name="Poulsen M."/>
            <person name="Gibbs R.A."/>
            <person name="Schal C."/>
            <person name="Richards S."/>
            <person name="Belles X."/>
            <person name="Korb J."/>
            <person name="Bornberg-Bauer E."/>
        </authorList>
    </citation>
    <scope>NUCLEOTIDE SEQUENCE [LARGE SCALE GENOMIC DNA]</scope>
    <source>
        <tissue evidence="3">Whole body</tissue>
    </source>
</reference>
<evidence type="ECO:0000256" key="2">
    <source>
        <dbReference type="ARBA" id="ARBA00023002"/>
    </source>
</evidence>
<dbReference type="InterPro" id="IPR036291">
    <property type="entry name" value="NAD(P)-bd_dom_sf"/>
</dbReference>
<evidence type="ECO:0000313" key="4">
    <source>
        <dbReference type="Proteomes" id="UP000235965"/>
    </source>
</evidence>
<dbReference type="AlphaFoldDB" id="A0A2J7QXC6"/>
<dbReference type="Proteomes" id="UP000235965">
    <property type="component" value="Unassembled WGS sequence"/>
</dbReference>
<dbReference type="PRINTS" id="PR00080">
    <property type="entry name" value="SDRFAMILY"/>
</dbReference>
<dbReference type="OrthoDB" id="1669814at2759"/>
<dbReference type="InterPro" id="IPR020904">
    <property type="entry name" value="Sc_DH/Rdtase_CS"/>
</dbReference>
<dbReference type="PRINTS" id="PR00081">
    <property type="entry name" value="GDHRDH"/>
</dbReference>
<dbReference type="EMBL" id="NEVH01009382">
    <property type="protein sequence ID" value="PNF33231.1"/>
    <property type="molecule type" value="Genomic_DNA"/>
</dbReference>
<gene>
    <name evidence="3" type="primary">DHRS4</name>
    <name evidence="3" type="ORF">B7P43_G11381</name>
</gene>
<dbReference type="InParanoid" id="A0A2J7QXC6"/>
<evidence type="ECO:0000256" key="1">
    <source>
        <dbReference type="ARBA" id="ARBA00006484"/>
    </source>
</evidence>
<dbReference type="Gene3D" id="3.40.50.720">
    <property type="entry name" value="NAD(P)-binding Rossmann-like Domain"/>
    <property type="match status" value="1"/>
</dbReference>
<organism evidence="3 4">
    <name type="scientific">Cryptotermes secundus</name>
    <dbReference type="NCBI Taxonomy" id="105785"/>
    <lineage>
        <taxon>Eukaryota</taxon>
        <taxon>Metazoa</taxon>
        <taxon>Ecdysozoa</taxon>
        <taxon>Arthropoda</taxon>
        <taxon>Hexapoda</taxon>
        <taxon>Insecta</taxon>
        <taxon>Pterygota</taxon>
        <taxon>Neoptera</taxon>
        <taxon>Polyneoptera</taxon>
        <taxon>Dictyoptera</taxon>
        <taxon>Blattodea</taxon>
        <taxon>Blattoidea</taxon>
        <taxon>Termitoidae</taxon>
        <taxon>Kalotermitidae</taxon>
        <taxon>Cryptotermitinae</taxon>
        <taxon>Cryptotermes</taxon>
    </lineage>
</organism>
<dbReference type="PROSITE" id="PS00061">
    <property type="entry name" value="ADH_SHORT"/>
    <property type="match status" value="1"/>
</dbReference>
<proteinExistence type="inferred from homology"/>
<protein>
    <submittedName>
        <fullName evidence="3">Dehydrogenase/reductase SDR family member 4</fullName>
    </submittedName>
</protein>
<dbReference type="SUPFAM" id="SSF51735">
    <property type="entry name" value="NAD(P)-binding Rossmann-fold domains"/>
    <property type="match status" value="1"/>
</dbReference>
<comment type="similarity">
    <text evidence="1">Belongs to the short-chain dehydrogenases/reductases (SDR) family.</text>
</comment>
<dbReference type="FunFam" id="3.40.50.720:FF:000084">
    <property type="entry name" value="Short-chain dehydrogenase reductase"/>
    <property type="match status" value="1"/>
</dbReference>
<sequence>MNMLRTVVNKFIRRPLSSMAYNGKLKGKVAIVTASTDGIGFAIAERLAADGASVVVSSRKENNVTSAVEKLRSCGYSVSGVVCHVSKASDRERLIKEAQDKFGGIDVLVSNAAVNPGVGPVLESTEEVWDKIFEVNVKAAYLLSKEVLPHLRKRHGGSIVYIASIAGFDPLGLLGVYSVSKTALLGLTKAAAKDLARENIRVNCVAPGIVITKFSSALHETEEAKEALLRSIPMGRMAIPKEIAGVVSFLVSDDASYITGETIVASGGMTSRL</sequence>
<dbReference type="GO" id="GO:0004090">
    <property type="term" value="F:carbonyl reductase (NADPH) activity"/>
    <property type="evidence" value="ECO:0007669"/>
    <property type="project" value="TreeGrafter"/>
</dbReference>